<evidence type="ECO:0000259" key="3">
    <source>
        <dbReference type="Pfam" id="PF00150"/>
    </source>
</evidence>
<evidence type="ECO:0000256" key="2">
    <source>
        <dbReference type="ARBA" id="ARBA00023295"/>
    </source>
</evidence>
<dbReference type="Proteomes" id="UP001517367">
    <property type="component" value="Unassembled WGS sequence"/>
</dbReference>
<dbReference type="InterPro" id="IPR001547">
    <property type="entry name" value="Glyco_hydro_5"/>
</dbReference>
<evidence type="ECO:0000313" key="5">
    <source>
        <dbReference type="EMBL" id="MFN0291936.1"/>
    </source>
</evidence>
<reference evidence="5 6" key="1">
    <citation type="submission" date="2024-12" db="EMBL/GenBank/DDBJ databases">
        <authorList>
            <person name="Hu S."/>
        </authorList>
    </citation>
    <scope>NUCLEOTIDE SEQUENCE [LARGE SCALE GENOMIC DNA]</scope>
    <source>
        <strain evidence="5 6">P-25</strain>
    </source>
</reference>
<keyword evidence="6" id="KW-1185">Reference proteome</keyword>
<dbReference type="Pfam" id="PF18962">
    <property type="entry name" value="Por_Secre_tail"/>
    <property type="match status" value="1"/>
</dbReference>
<protein>
    <submittedName>
        <fullName evidence="5">Cellulase family glycosylhydrolase</fullName>
    </submittedName>
</protein>
<keyword evidence="2" id="KW-0326">Glycosidase</keyword>
<dbReference type="InterPro" id="IPR026444">
    <property type="entry name" value="Secre_tail"/>
</dbReference>
<sequence>MIKKICFIGIFLFCVAYNGLFANTVLWSFNAPVLANKADGWNIVGYTNAATTSSTLNLSVQSNSNIRFDEYTNPYNPSVYKYVAIKLKNTTSQTTARFYWWGVNNSTAYYIEFAISSNDNTFKEYLINLGANSNWTAQTAGIRIIRFDLPSNVQAASLGKTISVDHIRLAASPPLQFPLAQPFGVNLAGAEFGDIPGNDYSYPTIAELDYFKSKGLKLFRLPFKWERIQPALNGNLDVAELAKMTTFVDAARARGLWVILDMHNYGRRKMGGNTIIIGSPTLSVAHVADVWEKLALVFRDYENIYGYGIMNEPHGMLTTTPWFNIAQGIITKIRTVDAGTAIMVGGDDWSSASKWPTASDNLKDLIDASNNLIYEAHIYFDKNAGGLYTQSYDLEEATHNIGVVRVAPFVKWLNTNNLRGFVGEYGVPNNDSRWLVTLDNMLNYLKENGINGTYWAAGPRWNDYFLSVEPQNGNDRVQMSVLQNYTTANISSTSAVVDSRSMMHNWEFNRPVVTNAVEGWTIINYANPATSAGILNLQTVVANNHIKYDVTPLDPIQTTLHKYAVVRLKNTTNQTQARFYWHDHIAYSYADFSITANDTQYKEYVVDLSQISSWTSKNSIKIIRFDVPFGGITGSINKTVHIDYVKLATSAPIVTSGSANVEFTHLQKLVPINANLTKGKTLKIVPNPVDSHVELVLNNGKGILKVKLLTLDGRLLFETRGTLDKINEQFGLKVSTFNSGTYLVNVEDNGIFYSQKLVKK</sequence>
<evidence type="ECO:0000313" key="6">
    <source>
        <dbReference type="Proteomes" id="UP001517367"/>
    </source>
</evidence>
<name>A0ABW9JJ18_9SPHI</name>
<dbReference type="RefSeq" id="WP_138730783.1">
    <property type="nucleotide sequence ID" value="NZ_SRMP02000016.1"/>
</dbReference>
<feature type="domain" description="Secretion system C-terminal sorting" evidence="4">
    <location>
        <begin position="685"/>
        <end position="758"/>
    </location>
</feature>
<dbReference type="SUPFAM" id="SSF51445">
    <property type="entry name" value="(Trans)glycosidases"/>
    <property type="match status" value="1"/>
</dbReference>
<gene>
    <name evidence="5" type="ORF">E5L68_011080</name>
</gene>
<dbReference type="Gene3D" id="3.20.20.80">
    <property type="entry name" value="Glycosidases"/>
    <property type="match status" value="1"/>
</dbReference>
<dbReference type="PANTHER" id="PTHR34142:SF1">
    <property type="entry name" value="GLYCOSIDE HYDROLASE FAMILY 5 DOMAIN-CONTAINING PROTEIN"/>
    <property type="match status" value="1"/>
</dbReference>
<feature type="domain" description="Glycoside hydrolase family 5" evidence="3">
    <location>
        <begin position="186"/>
        <end position="459"/>
    </location>
</feature>
<evidence type="ECO:0000259" key="4">
    <source>
        <dbReference type="Pfam" id="PF18962"/>
    </source>
</evidence>
<dbReference type="PANTHER" id="PTHR34142">
    <property type="entry name" value="ENDO-BETA-1,4-GLUCANASE A"/>
    <property type="match status" value="1"/>
</dbReference>
<accession>A0ABW9JJ18</accession>
<dbReference type="NCBIfam" id="TIGR04183">
    <property type="entry name" value="Por_Secre_tail"/>
    <property type="match status" value="1"/>
</dbReference>
<dbReference type="InterPro" id="IPR017853">
    <property type="entry name" value="GH"/>
</dbReference>
<keyword evidence="1" id="KW-0378">Hydrolase</keyword>
<evidence type="ECO:0000256" key="1">
    <source>
        <dbReference type="ARBA" id="ARBA00022801"/>
    </source>
</evidence>
<dbReference type="EMBL" id="SRMP02000016">
    <property type="protein sequence ID" value="MFN0291936.1"/>
    <property type="molecule type" value="Genomic_DNA"/>
</dbReference>
<proteinExistence type="predicted"/>
<organism evidence="5 6">
    <name type="scientific">Pedobacter helvus</name>
    <dbReference type="NCBI Taxonomy" id="2563444"/>
    <lineage>
        <taxon>Bacteria</taxon>
        <taxon>Pseudomonadati</taxon>
        <taxon>Bacteroidota</taxon>
        <taxon>Sphingobacteriia</taxon>
        <taxon>Sphingobacteriales</taxon>
        <taxon>Sphingobacteriaceae</taxon>
        <taxon>Pedobacter</taxon>
    </lineage>
</organism>
<dbReference type="Pfam" id="PF00150">
    <property type="entry name" value="Cellulase"/>
    <property type="match status" value="1"/>
</dbReference>
<comment type="caution">
    <text evidence="5">The sequence shown here is derived from an EMBL/GenBank/DDBJ whole genome shotgun (WGS) entry which is preliminary data.</text>
</comment>